<organism evidence="3 4">
    <name type="scientific">Candidatus Berkelbacteria bacterium CG1_02_42_45</name>
    <dbReference type="NCBI Taxonomy" id="1805036"/>
    <lineage>
        <taxon>Bacteria</taxon>
        <taxon>Candidatus Berkelbacteria</taxon>
    </lineage>
</organism>
<keyword evidence="1" id="KW-0812">Transmembrane</keyword>
<dbReference type="Proteomes" id="UP000182753">
    <property type="component" value="Unassembled WGS sequence"/>
</dbReference>
<name>A0A1J4RUP9_9BACT</name>
<feature type="signal peptide" evidence="2">
    <location>
        <begin position="1"/>
        <end position="22"/>
    </location>
</feature>
<sequence length="167" mass="18782">MKTKLSLISFLLILAFPLQAFAVCPVCTVAIAGGVGLSRWLHVDDTITGLWIGGLLVSLIFWTLNWLSKKKIYFWGRNFIVTAIFYIASIYPLFYSDIIGHPQNQIWGLDKLVVGTIIGTFVTLLAVITYPAVKKINQGKPIFPFQKVITPIILLLITSVLFYYITR</sequence>
<keyword evidence="1" id="KW-0472">Membrane</keyword>
<keyword evidence="1" id="KW-1133">Transmembrane helix</keyword>
<feature type="chain" id="PRO_5013312224" evidence="2">
    <location>
        <begin position="23"/>
        <end position="167"/>
    </location>
</feature>
<evidence type="ECO:0000256" key="2">
    <source>
        <dbReference type="SAM" id="SignalP"/>
    </source>
</evidence>
<dbReference type="AlphaFoldDB" id="A0A1J4RUP9"/>
<accession>A0A1J4RUP9</accession>
<feature type="transmembrane region" description="Helical" evidence="1">
    <location>
        <begin position="79"/>
        <end position="100"/>
    </location>
</feature>
<feature type="transmembrane region" description="Helical" evidence="1">
    <location>
        <begin position="46"/>
        <end position="67"/>
    </location>
</feature>
<evidence type="ECO:0000313" key="4">
    <source>
        <dbReference type="Proteomes" id="UP000182753"/>
    </source>
</evidence>
<comment type="caution">
    <text evidence="3">The sequence shown here is derived from an EMBL/GenBank/DDBJ whole genome shotgun (WGS) entry which is preliminary data.</text>
</comment>
<keyword evidence="2" id="KW-0732">Signal</keyword>
<feature type="transmembrane region" description="Helical" evidence="1">
    <location>
        <begin position="112"/>
        <end position="133"/>
    </location>
</feature>
<dbReference type="EMBL" id="MNUJ01000030">
    <property type="protein sequence ID" value="OIN89670.1"/>
    <property type="molecule type" value="Genomic_DNA"/>
</dbReference>
<protein>
    <submittedName>
        <fullName evidence="3">Uncharacterized protein</fullName>
    </submittedName>
</protein>
<proteinExistence type="predicted"/>
<evidence type="ECO:0000256" key="1">
    <source>
        <dbReference type="SAM" id="Phobius"/>
    </source>
</evidence>
<feature type="transmembrane region" description="Helical" evidence="1">
    <location>
        <begin position="145"/>
        <end position="165"/>
    </location>
</feature>
<reference evidence="3 4" key="1">
    <citation type="journal article" date="2016" name="Environ. Microbiol.">
        <title>Genomic resolution of a cold subsurface aquifer community provides metabolic insights for novel microbes adapted to high CO concentrations.</title>
        <authorList>
            <person name="Probst A.J."/>
            <person name="Castelle C.J."/>
            <person name="Singh A."/>
            <person name="Brown C.T."/>
            <person name="Anantharaman K."/>
            <person name="Sharon I."/>
            <person name="Hug L.A."/>
            <person name="Burstein D."/>
            <person name="Emerson J.B."/>
            <person name="Thomas B.C."/>
            <person name="Banfield J.F."/>
        </authorList>
    </citation>
    <scope>NUCLEOTIDE SEQUENCE [LARGE SCALE GENOMIC DNA]</scope>
    <source>
        <strain evidence="3">CG1_02_42_45</strain>
    </source>
</reference>
<evidence type="ECO:0000313" key="3">
    <source>
        <dbReference type="EMBL" id="OIN89670.1"/>
    </source>
</evidence>
<gene>
    <name evidence="3" type="ORF">AUJ40_01495</name>
</gene>